<feature type="non-terminal residue" evidence="1">
    <location>
        <position position="1"/>
    </location>
</feature>
<proteinExistence type="predicted"/>
<evidence type="ECO:0000313" key="1">
    <source>
        <dbReference type="EMBL" id="GAF87435.1"/>
    </source>
</evidence>
<name>X0UFZ1_9ZZZZ</name>
<sequence length="216" mass="24097">DMQVYEKSRKIIRECPGKDIFIAFADLDMYGHLLFGSDEYIEKIDTLFEQVSHLAGLYTDINSNGKVILVSDHGMAKITGSVKFDLPSSAGQPSEHSYLHFLDETMARVWVFDEMLKDDIRCYLQSLPGGTLLTNKERAHYGITSQNFGTFIFLLEEGHVFSPHFFGKGRHGGGAHGYQPDLPSQKAVLCSNLEFSKESFNIADVFGILDGVYGGI</sequence>
<reference evidence="1" key="1">
    <citation type="journal article" date="2014" name="Front. Microbiol.">
        <title>High frequency of phylogenetically diverse reductive dehalogenase-homologous genes in deep subseafloor sedimentary metagenomes.</title>
        <authorList>
            <person name="Kawai M."/>
            <person name="Futagami T."/>
            <person name="Toyoda A."/>
            <person name="Takaki Y."/>
            <person name="Nishi S."/>
            <person name="Hori S."/>
            <person name="Arai W."/>
            <person name="Tsubouchi T."/>
            <person name="Morono Y."/>
            <person name="Uchiyama I."/>
            <person name="Ito T."/>
            <person name="Fujiyama A."/>
            <person name="Inagaki F."/>
            <person name="Takami H."/>
        </authorList>
    </citation>
    <scope>NUCLEOTIDE SEQUENCE</scope>
    <source>
        <strain evidence="1">Expedition CK06-06</strain>
    </source>
</reference>
<dbReference type="InterPro" id="IPR017850">
    <property type="entry name" value="Alkaline_phosphatase_core_sf"/>
</dbReference>
<dbReference type="EMBL" id="BARS01015140">
    <property type="protein sequence ID" value="GAF87435.1"/>
    <property type="molecule type" value="Genomic_DNA"/>
</dbReference>
<evidence type="ECO:0008006" key="2">
    <source>
        <dbReference type="Google" id="ProtNLM"/>
    </source>
</evidence>
<dbReference type="SUPFAM" id="SSF53649">
    <property type="entry name" value="Alkaline phosphatase-like"/>
    <property type="match status" value="1"/>
</dbReference>
<comment type="caution">
    <text evidence="1">The sequence shown here is derived from an EMBL/GenBank/DDBJ whole genome shotgun (WGS) entry which is preliminary data.</text>
</comment>
<protein>
    <recommendedName>
        <fullName evidence="2">PglZ domain-containing protein</fullName>
    </recommendedName>
</protein>
<dbReference type="AlphaFoldDB" id="X0UFZ1"/>
<gene>
    <name evidence="1" type="ORF">S01H1_25119</name>
</gene>
<accession>X0UFZ1</accession>
<organism evidence="1">
    <name type="scientific">marine sediment metagenome</name>
    <dbReference type="NCBI Taxonomy" id="412755"/>
    <lineage>
        <taxon>unclassified sequences</taxon>
        <taxon>metagenomes</taxon>
        <taxon>ecological metagenomes</taxon>
    </lineage>
</organism>
<dbReference type="Gene3D" id="3.40.720.10">
    <property type="entry name" value="Alkaline Phosphatase, subunit A"/>
    <property type="match status" value="1"/>
</dbReference>